<dbReference type="InterPro" id="IPR047127">
    <property type="entry name" value="MutT-like"/>
</dbReference>
<name>A0ABP8KGD4_9ACTN</name>
<evidence type="ECO:0000256" key="6">
    <source>
        <dbReference type="ARBA" id="ARBA00022763"/>
    </source>
</evidence>
<organism evidence="14 15">
    <name type="scientific">Tsukamurella soli</name>
    <dbReference type="NCBI Taxonomy" id="644556"/>
    <lineage>
        <taxon>Bacteria</taxon>
        <taxon>Bacillati</taxon>
        <taxon>Actinomycetota</taxon>
        <taxon>Actinomycetes</taxon>
        <taxon>Mycobacteriales</taxon>
        <taxon>Tsukamurellaceae</taxon>
        <taxon>Tsukamurella</taxon>
    </lineage>
</organism>
<evidence type="ECO:0000256" key="11">
    <source>
        <dbReference type="ARBA" id="ARBA00038905"/>
    </source>
</evidence>
<dbReference type="InterPro" id="IPR015797">
    <property type="entry name" value="NUDIX_hydrolase-like_dom_sf"/>
</dbReference>
<keyword evidence="6" id="KW-0227">DNA damage</keyword>
<keyword evidence="3" id="KW-0515">Mutator protein</keyword>
<evidence type="ECO:0000313" key="15">
    <source>
        <dbReference type="Proteomes" id="UP001500635"/>
    </source>
</evidence>
<keyword evidence="9" id="KW-0234">DNA repair</keyword>
<comment type="cofactor">
    <cofactor evidence="1">
        <name>Mg(2+)</name>
        <dbReference type="ChEBI" id="CHEBI:18420"/>
    </cofactor>
</comment>
<dbReference type="PRINTS" id="PR00502">
    <property type="entry name" value="NUDIXFAMILY"/>
</dbReference>
<dbReference type="Pfam" id="PF00293">
    <property type="entry name" value="NUDIX"/>
    <property type="match status" value="1"/>
</dbReference>
<comment type="similarity">
    <text evidence="2 12">Belongs to the Nudix hydrolase family.</text>
</comment>
<evidence type="ECO:0000256" key="2">
    <source>
        <dbReference type="ARBA" id="ARBA00005582"/>
    </source>
</evidence>
<dbReference type="SUPFAM" id="SSF55811">
    <property type="entry name" value="Nudix"/>
    <property type="match status" value="1"/>
</dbReference>
<reference evidence="15" key="1">
    <citation type="journal article" date="2019" name="Int. J. Syst. Evol. Microbiol.">
        <title>The Global Catalogue of Microorganisms (GCM) 10K type strain sequencing project: providing services to taxonomists for standard genome sequencing and annotation.</title>
        <authorList>
            <consortium name="The Broad Institute Genomics Platform"/>
            <consortium name="The Broad Institute Genome Sequencing Center for Infectious Disease"/>
            <person name="Wu L."/>
            <person name="Ma J."/>
        </authorList>
    </citation>
    <scope>NUCLEOTIDE SEQUENCE [LARGE SCALE GENOMIC DNA]</scope>
    <source>
        <strain evidence="15">JCM 17688</strain>
    </source>
</reference>
<evidence type="ECO:0000256" key="10">
    <source>
        <dbReference type="ARBA" id="ARBA00035861"/>
    </source>
</evidence>
<evidence type="ECO:0000313" key="14">
    <source>
        <dbReference type="EMBL" id="GAA4406088.1"/>
    </source>
</evidence>
<keyword evidence="4" id="KW-0235">DNA replication</keyword>
<proteinExistence type="inferred from homology"/>
<comment type="catalytic activity">
    <reaction evidence="10">
        <text>8-oxo-dGTP + H2O = 8-oxo-dGMP + diphosphate + H(+)</text>
        <dbReference type="Rhea" id="RHEA:31575"/>
        <dbReference type="ChEBI" id="CHEBI:15377"/>
        <dbReference type="ChEBI" id="CHEBI:15378"/>
        <dbReference type="ChEBI" id="CHEBI:33019"/>
        <dbReference type="ChEBI" id="CHEBI:63224"/>
        <dbReference type="ChEBI" id="CHEBI:77896"/>
        <dbReference type="EC" id="3.6.1.55"/>
    </reaction>
</comment>
<evidence type="ECO:0000256" key="7">
    <source>
        <dbReference type="ARBA" id="ARBA00022801"/>
    </source>
</evidence>
<dbReference type="InterPro" id="IPR000086">
    <property type="entry name" value="NUDIX_hydrolase_dom"/>
</dbReference>
<gene>
    <name evidence="14" type="ORF">GCM10023147_49510</name>
</gene>
<feature type="domain" description="Nudix hydrolase" evidence="13">
    <location>
        <begin position="7"/>
        <end position="137"/>
    </location>
</feature>
<dbReference type="RefSeq" id="WP_345001326.1">
    <property type="nucleotide sequence ID" value="NZ_BAABFR010000149.1"/>
</dbReference>
<dbReference type="CDD" id="cd03425">
    <property type="entry name" value="NUDIX_MutT_NudA_like"/>
    <property type="match status" value="1"/>
</dbReference>
<dbReference type="InterPro" id="IPR020476">
    <property type="entry name" value="Nudix_hydrolase"/>
</dbReference>
<keyword evidence="8" id="KW-0460">Magnesium</keyword>
<keyword evidence="15" id="KW-1185">Reference proteome</keyword>
<evidence type="ECO:0000256" key="8">
    <source>
        <dbReference type="ARBA" id="ARBA00022842"/>
    </source>
</evidence>
<keyword evidence="5" id="KW-0479">Metal-binding</keyword>
<evidence type="ECO:0000256" key="4">
    <source>
        <dbReference type="ARBA" id="ARBA00022705"/>
    </source>
</evidence>
<dbReference type="EC" id="3.6.1.55" evidence="11"/>
<evidence type="ECO:0000259" key="13">
    <source>
        <dbReference type="PROSITE" id="PS51462"/>
    </source>
</evidence>
<dbReference type="PANTHER" id="PTHR47707:SF1">
    <property type="entry name" value="NUDIX HYDROLASE FAMILY PROTEIN"/>
    <property type="match status" value="1"/>
</dbReference>
<dbReference type="PROSITE" id="PS51462">
    <property type="entry name" value="NUDIX"/>
    <property type="match status" value="1"/>
</dbReference>
<dbReference type="PROSITE" id="PS00893">
    <property type="entry name" value="NUDIX_BOX"/>
    <property type="match status" value="1"/>
</dbReference>
<accession>A0ABP8KGD4</accession>
<evidence type="ECO:0000256" key="1">
    <source>
        <dbReference type="ARBA" id="ARBA00001946"/>
    </source>
</evidence>
<evidence type="ECO:0000256" key="5">
    <source>
        <dbReference type="ARBA" id="ARBA00022723"/>
    </source>
</evidence>
<evidence type="ECO:0000256" key="12">
    <source>
        <dbReference type="RuleBase" id="RU003476"/>
    </source>
</evidence>
<sequence length="141" mass="15400">MTTTPDQPQLVVGAVIVDDLAAPNRVLAARRTRPTELAGMWEFPGGKVESGETPREALAREIREELGVTIDVGTELTHPDGAWPISQTYALRLYFATVTAGTPTPLDSHDALRWLARGELEHVPWLPSDDRALPVIANRLA</sequence>
<dbReference type="PANTHER" id="PTHR47707">
    <property type="entry name" value="8-OXO-DGTP DIPHOSPHATASE"/>
    <property type="match status" value="1"/>
</dbReference>
<dbReference type="EMBL" id="BAABFR010000149">
    <property type="protein sequence ID" value="GAA4406088.1"/>
    <property type="molecule type" value="Genomic_DNA"/>
</dbReference>
<protein>
    <recommendedName>
        <fullName evidence="11">8-oxo-dGTP diphosphatase</fullName>
        <ecNumber evidence="11">3.6.1.55</ecNumber>
    </recommendedName>
</protein>
<dbReference type="InterPro" id="IPR020084">
    <property type="entry name" value="NUDIX_hydrolase_CS"/>
</dbReference>
<keyword evidence="7 12" id="KW-0378">Hydrolase</keyword>
<dbReference type="Proteomes" id="UP001500635">
    <property type="component" value="Unassembled WGS sequence"/>
</dbReference>
<comment type="caution">
    <text evidence="14">The sequence shown here is derived from an EMBL/GenBank/DDBJ whole genome shotgun (WGS) entry which is preliminary data.</text>
</comment>
<dbReference type="Gene3D" id="3.90.79.10">
    <property type="entry name" value="Nucleoside Triphosphate Pyrophosphohydrolase"/>
    <property type="match status" value="1"/>
</dbReference>
<evidence type="ECO:0000256" key="3">
    <source>
        <dbReference type="ARBA" id="ARBA00022457"/>
    </source>
</evidence>
<evidence type="ECO:0000256" key="9">
    <source>
        <dbReference type="ARBA" id="ARBA00023204"/>
    </source>
</evidence>